<protein>
    <submittedName>
        <fullName evidence="1">Uncharacterized protein</fullName>
    </submittedName>
</protein>
<comment type="caution">
    <text evidence="1">The sequence shown here is derived from an EMBL/GenBank/DDBJ whole genome shotgun (WGS) entry which is preliminary data.</text>
</comment>
<reference evidence="1" key="1">
    <citation type="submission" date="2019-12" db="EMBL/GenBank/DDBJ databases">
        <title>Ruegeria JWLKs population differentiation of coral mucus and skeleton niches.</title>
        <authorList>
            <person name="Luo D."/>
        </authorList>
    </citation>
    <scope>NUCLEOTIDE SEQUENCE</scope>
    <source>
        <strain evidence="1">HKCCD6181</strain>
    </source>
</reference>
<dbReference type="RefSeq" id="WP_171331874.1">
    <property type="nucleotide sequence ID" value="NZ_WVRA01000014.1"/>
</dbReference>
<evidence type="ECO:0000313" key="1">
    <source>
        <dbReference type="EMBL" id="NOE20786.1"/>
    </source>
</evidence>
<dbReference type="EMBL" id="WVRA01000014">
    <property type="protein sequence ID" value="NOE20786.1"/>
    <property type="molecule type" value="Genomic_DNA"/>
</dbReference>
<name>A0AA91C0W1_9RHOB</name>
<evidence type="ECO:0000313" key="2">
    <source>
        <dbReference type="Proteomes" id="UP000597886"/>
    </source>
</evidence>
<dbReference type="Proteomes" id="UP000597886">
    <property type="component" value="Unassembled WGS sequence"/>
</dbReference>
<sequence length="161" mass="17404">MKHLIQSTALISVMATVAAAQTQVSKIDVVADLSALQTYEAASAWKNLETDLETAIAERLVSQIAPEDVEGAEIEIELDEVTLANNFETAIGVGEWKLVGDVDLDMPDASKDENYTLTVSTDQIRTFYPEGTNSDELSVDSDVFYQAVVAAFADNVASKLK</sequence>
<gene>
    <name evidence="1" type="ORF">GS634_21865</name>
</gene>
<proteinExistence type="predicted"/>
<organism evidence="1 2">
    <name type="scientific">Ruegeria atlantica</name>
    <dbReference type="NCBI Taxonomy" id="81569"/>
    <lineage>
        <taxon>Bacteria</taxon>
        <taxon>Pseudomonadati</taxon>
        <taxon>Pseudomonadota</taxon>
        <taxon>Alphaproteobacteria</taxon>
        <taxon>Rhodobacterales</taxon>
        <taxon>Roseobacteraceae</taxon>
        <taxon>Ruegeria</taxon>
    </lineage>
</organism>
<accession>A0AA91C0W1</accession>
<dbReference type="AlphaFoldDB" id="A0AA91C0W1"/>